<dbReference type="GO" id="GO:0032807">
    <property type="term" value="C:DNA ligase IV complex"/>
    <property type="evidence" value="ECO:0007669"/>
    <property type="project" value="TreeGrafter"/>
</dbReference>
<dbReference type="InterPro" id="IPR038051">
    <property type="entry name" value="XRCC4-like_N_sf"/>
</dbReference>
<evidence type="ECO:0000259" key="9">
    <source>
        <dbReference type="Pfam" id="PF09302"/>
    </source>
</evidence>
<dbReference type="Gene3D" id="2.170.210.10">
    <property type="entry name" value="DNA double-strand break repair and VJ recombination XRCC4, N-terminal"/>
    <property type="match status" value="1"/>
</dbReference>
<accession>A0A1E1XFS2</accession>
<dbReference type="CDD" id="cd22285">
    <property type="entry name" value="HD_XLF_N"/>
    <property type="match status" value="1"/>
</dbReference>
<evidence type="ECO:0000256" key="3">
    <source>
        <dbReference type="ARBA" id="ARBA00023125"/>
    </source>
</evidence>
<comment type="subcellular location">
    <subcellularLocation>
        <location evidence="1">Nucleus</location>
    </subcellularLocation>
</comment>
<dbReference type="PANTHER" id="PTHR32235:SF1">
    <property type="entry name" value="NON-HOMOLOGOUS END-JOINING FACTOR 1"/>
    <property type="match status" value="1"/>
</dbReference>
<dbReference type="GO" id="GO:0006303">
    <property type="term" value="P:double-strand break repair via nonhomologous end joining"/>
    <property type="evidence" value="ECO:0007669"/>
    <property type="project" value="TreeGrafter"/>
</dbReference>
<dbReference type="InterPro" id="IPR052287">
    <property type="entry name" value="NHEJ_factor"/>
</dbReference>
<name>A0A1E1XFS2_9ACAR</name>
<dbReference type="InterPro" id="IPR053829">
    <property type="entry name" value="XLF-like_CC"/>
</dbReference>
<proteinExistence type="evidence at transcript level"/>
<evidence type="ECO:0000256" key="4">
    <source>
        <dbReference type="ARBA" id="ARBA00023204"/>
    </source>
</evidence>
<dbReference type="EMBL" id="GFAC01001219">
    <property type="protein sequence ID" value="JAT97969.1"/>
    <property type="molecule type" value="mRNA"/>
</dbReference>
<feature type="region of interest" description="Disordered" evidence="8">
    <location>
        <begin position="198"/>
        <end position="256"/>
    </location>
</feature>
<feature type="domain" description="XLF-like N-terminal" evidence="9">
    <location>
        <begin position="2"/>
        <end position="92"/>
    </location>
</feature>
<evidence type="ECO:0000256" key="6">
    <source>
        <dbReference type="ARBA" id="ARBA00025747"/>
    </source>
</evidence>
<comment type="similarity">
    <text evidence="6">Belongs to the XRCC4-XLF family. XLF subfamily.</text>
</comment>
<reference evidence="11" key="1">
    <citation type="journal article" date="2017" name="Front. Cell. Infect. Microbiol.">
        <title>The Distinct Transcriptional Response of the Midgut of Amblyomma sculptum and Amblyomma aureolatum Ticks to Rickettsia rickettsii Correlates to Their Differences in Susceptibility to Infection.</title>
        <authorList>
            <person name="Martins L.A."/>
            <person name="Galletti M.F.B.M."/>
            <person name="Ribeiro J.M."/>
            <person name="Fujita A."/>
            <person name="Costa F.B."/>
            <person name="Labruna M.B."/>
            <person name="Daffre S."/>
            <person name="Fogaca A.C."/>
        </authorList>
    </citation>
    <scope>NUCLEOTIDE SEQUENCE</scope>
</reference>
<organism evidence="11">
    <name type="scientific">Amblyomma aureolatum</name>
    <dbReference type="NCBI Taxonomy" id="187763"/>
    <lineage>
        <taxon>Eukaryota</taxon>
        <taxon>Metazoa</taxon>
        <taxon>Ecdysozoa</taxon>
        <taxon>Arthropoda</taxon>
        <taxon>Chelicerata</taxon>
        <taxon>Arachnida</taxon>
        <taxon>Acari</taxon>
        <taxon>Parasitiformes</taxon>
        <taxon>Ixodida</taxon>
        <taxon>Ixodoidea</taxon>
        <taxon>Ixodidae</taxon>
        <taxon>Amblyomminae</taxon>
        <taxon>Amblyomma</taxon>
    </lineage>
</organism>
<dbReference type="Gene3D" id="1.10.287.450">
    <property type="entry name" value="Helix hairpin bin"/>
    <property type="match status" value="1"/>
</dbReference>
<evidence type="ECO:0000256" key="7">
    <source>
        <dbReference type="ARBA" id="ARBA00044529"/>
    </source>
</evidence>
<evidence type="ECO:0000256" key="8">
    <source>
        <dbReference type="SAM" id="MobiDB-lite"/>
    </source>
</evidence>
<protein>
    <recommendedName>
        <fullName evidence="7">Non-homologous end-joining factor 1</fullName>
    </recommendedName>
</protein>
<feature type="domain" description="XLF-like coiled-coil region" evidence="10">
    <location>
        <begin position="98"/>
        <end position="141"/>
    </location>
</feature>
<dbReference type="PANTHER" id="PTHR32235">
    <property type="entry name" value="NON-HOMOLOGOUS END-JOINING FACTOR 1"/>
    <property type="match status" value="1"/>
</dbReference>
<evidence type="ECO:0000313" key="11">
    <source>
        <dbReference type="EMBL" id="JAT97969.1"/>
    </source>
</evidence>
<dbReference type="Pfam" id="PF09302">
    <property type="entry name" value="XLF"/>
    <property type="match status" value="1"/>
</dbReference>
<evidence type="ECO:0000256" key="2">
    <source>
        <dbReference type="ARBA" id="ARBA00022763"/>
    </source>
</evidence>
<keyword evidence="5" id="KW-0539">Nucleus</keyword>
<feature type="compositionally biased region" description="Polar residues" evidence="8">
    <location>
        <begin position="226"/>
        <end position="239"/>
    </location>
</feature>
<dbReference type="InterPro" id="IPR015381">
    <property type="entry name" value="XLF-like_N"/>
</dbReference>
<keyword evidence="4" id="KW-0234">DNA repair</keyword>
<keyword evidence="2" id="KW-0227">DNA damage</keyword>
<dbReference type="AlphaFoldDB" id="A0A1E1XFS2"/>
<feature type="non-terminal residue" evidence="11">
    <location>
        <position position="1"/>
    </location>
</feature>
<sequence length="256" mass="28611">TSVRIMATDFRCLYQEILDEDVLQGRCKDLNPSIEVITESLVRQLSEGLSAAMEGSSKNSPELTAVVDSASLIISLNMSIGEVRFRWTFTMTALGSDEFYSQVTLPMLVMLAALQEQRDRLFASLSKKDAEISDLNASGAKYSKKNIRTPPFDEDEFMEETVRTEVLKKRFKSLHTSTFAGSEVEKIMKVYQDVSASSQQKPPDAFDKQSAHSVGEESTALKAEAQNCQQLHSKTSSPEVISEEPKVKKVKKRLRL</sequence>
<evidence type="ECO:0000256" key="1">
    <source>
        <dbReference type="ARBA" id="ARBA00004123"/>
    </source>
</evidence>
<evidence type="ECO:0000256" key="5">
    <source>
        <dbReference type="ARBA" id="ARBA00023242"/>
    </source>
</evidence>
<keyword evidence="3" id="KW-0238">DNA-binding</keyword>
<evidence type="ECO:0000259" key="10">
    <source>
        <dbReference type="Pfam" id="PF21928"/>
    </source>
</evidence>
<dbReference type="GO" id="GO:0045027">
    <property type="term" value="F:DNA end binding"/>
    <property type="evidence" value="ECO:0007669"/>
    <property type="project" value="TreeGrafter"/>
</dbReference>
<dbReference type="Pfam" id="PF21928">
    <property type="entry name" value="XLF_CC"/>
    <property type="match status" value="1"/>
</dbReference>